<gene>
    <name evidence="1" type="ORF">AVDCRST_MAG56-223</name>
</gene>
<evidence type="ECO:0000313" key="1">
    <source>
        <dbReference type="EMBL" id="CAA9216807.1"/>
    </source>
</evidence>
<sequence>MPPQRGLRANRKIPLFQRGFYTMIHLIKGMNWRIDLNAMIE</sequence>
<name>A0A6J4H7Z4_9SPHI</name>
<reference evidence="1" key="1">
    <citation type="submission" date="2020-02" db="EMBL/GenBank/DDBJ databases">
        <authorList>
            <person name="Meier V. D."/>
        </authorList>
    </citation>
    <scope>NUCLEOTIDE SEQUENCE</scope>
    <source>
        <strain evidence="1">AVDCRST_MAG56</strain>
    </source>
</reference>
<accession>A0A6J4H7Z4</accession>
<proteinExistence type="predicted"/>
<dbReference type="EMBL" id="CADCTQ010000022">
    <property type="protein sequence ID" value="CAA9216807.1"/>
    <property type="molecule type" value="Genomic_DNA"/>
</dbReference>
<dbReference type="AlphaFoldDB" id="A0A6J4H7Z4"/>
<protein>
    <submittedName>
        <fullName evidence="1">Uncharacterized protein</fullName>
    </submittedName>
</protein>
<organism evidence="1">
    <name type="scientific">uncultured Cytophagales bacterium</name>
    <dbReference type="NCBI Taxonomy" id="158755"/>
    <lineage>
        <taxon>Bacteria</taxon>
        <taxon>Pseudomonadati</taxon>
        <taxon>Bacteroidota</taxon>
        <taxon>Sphingobacteriia</taxon>
        <taxon>Sphingobacteriales</taxon>
        <taxon>environmental samples</taxon>
    </lineage>
</organism>